<dbReference type="OrthoDB" id="3791143at2759"/>
<evidence type="ECO:0000256" key="1">
    <source>
        <dbReference type="SAM" id="MobiDB-lite"/>
    </source>
</evidence>
<sequence length="140" mass="15112">MPSPVITALKRARKAHSRPSKRRKIATRGTESHPVDIDASQLVKNNAPEVENKAPAPAAVPGVEDEATFESQLRESQPKDAIVAPTEDGSEAATATNNEDTTDDDVGGFDDNTADNFDGINWTRLPLYMKPLATQTRAKS</sequence>
<feature type="non-terminal residue" evidence="2">
    <location>
        <position position="140"/>
    </location>
</feature>
<accession>A0A6A5SRA4</accession>
<gene>
    <name evidence="2" type="ORF">EJ02DRAFT_346171</name>
</gene>
<name>A0A6A5SRA4_9PLEO</name>
<dbReference type="AlphaFoldDB" id="A0A6A5SRA4"/>
<feature type="compositionally biased region" description="Basic residues" evidence="1">
    <location>
        <begin position="10"/>
        <end position="26"/>
    </location>
</feature>
<dbReference type="EMBL" id="ML976038">
    <property type="protein sequence ID" value="KAF1942212.1"/>
    <property type="molecule type" value="Genomic_DNA"/>
</dbReference>
<proteinExistence type="predicted"/>
<protein>
    <submittedName>
        <fullName evidence="2">Uncharacterized protein</fullName>
    </submittedName>
</protein>
<evidence type="ECO:0000313" key="3">
    <source>
        <dbReference type="Proteomes" id="UP000800038"/>
    </source>
</evidence>
<reference evidence="2" key="1">
    <citation type="journal article" date="2020" name="Stud. Mycol.">
        <title>101 Dothideomycetes genomes: a test case for predicting lifestyles and emergence of pathogens.</title>
        <authorList>
            <person name="Haridas S."/>
            <person name="Albert R."/>
            <person name="Binder M."/>
            <person name="Bloem J."/>
            <person name="Labutti K."/>
            <person name="Salamov A."/>
            <person name="Andreopoulos B."/>
            <person name="Baker S."/>
            <person name="Barry K."/>
            <person name="Bills G."/>
            <person name="Bluhm B."/>
            <person name="Cannon C."/>
            <person name="Castanera R."/>
            <person name="Culley D."/>
            <person name="Daum C."/>
            <person name="Ezra D."/>
            <person name="Gonzalez J."/>
            <person name="Henrissat B."/>
            <person name="Kuo A."/>
            <person name="Liang C."/>
            <person name="Lipzen A."/>
            <person name="Lutzoni F."/>
            <person name="Magnuson J."/>
            <person name="Mondo S."/>
            <person name="Nolan M."/>
            <person name="Ohm R."/>
            <person name="Pangilinan J."/>
            <person name="Park H.-J."/>
            <person name="Ramirez L."/>
            <person name="Alfaro M."/>
            <person name="Sun H."/>
            <person name="Tritt A."/>
            <person name="Yoshinaga Y."/>
            <person name="Zwiers L.-H."/>
            <person name="Turgeon B."/>
            <person name="Goodwin S."/>
            <person name="Spatafora J."/>
            <person name="Crous P."/>
            <person name="Grigoriev I."/>
        </authorList>
    </citation>
    <scope>NUCLEOTIDE SEQUENCE</scope>
    <source>
        <strain evidence="2">CBS 161.51</strain>
    </source>
</reference>
<organism evidence="2 3">
    <name type="scientific">Clathrospora elynae</name>
    <dbReference type="NCBI Taxonomy" id="706981"/>
    <lineage>
        <taxon>Eukaryota</taxon>
        <taxon>Fungi</taxon>
        <taxon>Dikarya</taxon>
        <taxon>Ascomycota</taxon>
        <taxon>Pezizomycotina</taxon>
        <taxon>Dothideomycetes</taxon>
        <taxon>Pleosporomycetidae</taxon>
        <taxon>Pleosporales</taxon>
        <taxon>Diademaceae</taxon>
        <taxon>Clathrospora</taxon>
    </lineage>
</organism>
<keyword evidence="3" id="KW-1185">Reference proteome</keyword>
<evidence type="ECO:0000313" key="2">
    <source>
        <dbReference type="EMBL" id="KAF1942212.1"/>
    </source>
</evidence>
<feature type="region of interest" description="Disordered" evidence="1">
    <location>
        <begin position="1"/>
        <end position="117"/>
    </location>
</feature>
<dbReference type="Proteomes" id="UP000800038">
    <property type="component" value="Unassembled WGS sequence"/>
</dbReference>